<feature type="transmembrane region" description="Helical" evidence="5">
    <location>
        <begin position="120"/>
        <end position="137"/>
    </location>
</feature>
<comment type="subcellular location">
    <subcellularLocation>
        <location evidence="1 5">Membrane</location>
        <topology evidence="1 5">Multi-pass membrane protein</topology>
    </subcellularLocation>
</comment>
<comment type="caution">
    <text evidence="6">The sequence shown here is derived from an EMBL/GenBank/DDBJ whole genome shotgun (WGS) entry which is preliminary data.</text>
</comment>
<dbReference type="Proteomes" id="UP001159405">
    <property type="component" value="Unassembled WGS sequence"/>
</dbReference>
<keyword evidence="4 5" id="KW-0472">Membrane</keyword>
<comment type="similarity">
    <text evidence="5">Belongs to the PRA1 family.</text>
</comment>
<evidence type="ECO:0000313" key="7">
    <source>
        <dbReference type="Proteomes" id="UP001159405"/>
    </source>
</evidence>
<sequence>MAVQFPPVRSLQDFITDARFTAPTFHDIDRMENRMVKNLIYYQTNYFLSAILILILVGVMYPKDLMIGTISLLSTFILFGVAQSHEPRIAQIKRQYPSLVPASVLGLAVLIIYALGSTLVFLWGVTMPLAVILLHAATRKRNIKNKFANMTKLFKEDVTPMTVILSKICSSGDDDRYRKQTKMNGVTHDNISMI</sequence>
<dbReference type="Pfam" id="PF03208">
    <property type="entry name" value="PRA1"/>
    <property type="match status" value="1"/>
</dbReference>
<organism evidence="6 7">
    <name type="scientific">Porites lobata</name>
    <dbReference type="NCBI Taxonomy" id="104759"/>
    <lineage>
        <taxon>Eukaryota</taxon>
        <taxon>Metazoa</taxon>
        <taxon>Cnidaria</taxon>
        <taxon>Anthozoa</taxon>
        <taxon>Hexacorallia</taxon>
        <taxon>Scleractinia</taxon>
        <taxon>Fungiina</taxon>
        <taxon>Poritidae</taxon>
        <taxon>Porites</taxon>
    </lineage>
</organism>
<reference evidence="6 7" key="1">
    <citation type="submission" date="2022-05" db="EMBL/GenBank/DDBJ databases">
        <authorList>
            <consortium name="Genoscope - CEA"/>
            <person name="William W."/>
        </authorList>
    </citation>
    <scope>NUCLEOTIDE SEQUENCE [LARGE SCALE GENOMIC DNA]</scope>
</reference>
<proteinExistence type="inferred from homology"/>
<accession>A0ABN8NN06</accession>
<evidence type="ECO:0000256" key="5">
    <source>
        <dbReference type="RuleBase" id="RU363107"/>
    </source>
</evidence>
<keyword evidence="2 5" id="KW-0812">Transmembrane</keyword>
<dbReference type="InterPro" id="IPR004895">
    <property type="entry name" value="Prenylated_rab_accept_PRA1"/>
</dbReference>
<evidence type="ECO:0000256" key="1">
    <source>
        <dbReference type="ARBA" id="ARBA00004141"/>
    </source>
</evidence>
<keyword evidence="3 5" id="KW-1133">Transmembrane helix</keyword>
<evidence type="ECO:0000256" key="3">
    <source>
        <dbReference type="ARBA" id="ARBA00022989"/>
    </source>
</evidence>
<feature type="transmembrane region" description="Helical" evidence="5">
    <location>
        <begin position="96"/>
        <end position="114"/>
    </location>
</feature>
<evidence type="ECO:0000313" key="6">
    <source>
        <dbReference type="EMBL" id="CAH3115511.1"/>
    </source>
</evidence>
<dbReference type="EMBL" id="CALNXK010000028">
    <property type="protein sequence ID" value="CAH3115511.1"/>
    <property type="molecule type" value="Genomic_DNA"/>
</dbReference>
<keyword evidence="7" id="KW-1185">Reference proteome</keyword>
<dbReference type="PANTHER" id="PTHR12859">
    <property type="entry name" value="PRA1 PROTEIN"/>
    <property type="match status" value="1"/>
</dbReference>
<dbReference type="PANTHER" id="PTHR12859:SF0">
    <property type="entry name" value="PRA1 FAMILY PROTEIN"/>
    <property type="match status" value="1"/>
</dbReference>
<feature type="transmembrane region" description="Helical" evidence="5">
    <location>
        <begin position="39"/>
        <end position="59"/>
    </location>
</feature>
<gene>
    <name evidence="6" type="ORF">PLOB_00023724</name>
</gene>
<feature type="transmembrane region" description="Helical" evidence="5">
    <location>
        <begin position="65"/>
        <end position="84"/>
    </location>
</feature>
<evidence type="ECO:0000256" key="4">
    <source>
        <dbReference type="ARBA" id="ARBA00023136"/>
    </source>
</evidence>
<evidence type="ECO:0000256" key="2">
    <source>
        <dbReference type="ARBA" id="ARBA00022692"/>
    </source>
</evidence>
<name>A0ABN8NN06_9CNID</name>
<protein>
    <recommendedName>
        <fullName evidence="5">PRA1 family protein</fullName>
    </recommendedName>
</protein>